<dbReference type="EMBL" id="JARRAG010000001">
    <property type="protein sequence ID" value="MDG3002202.1"/>
    <property type="molecule type" value="Genomic_DNA"/>
</dbReference>
<dbReference type="Gene3D" id="1.25.40.10">
    <property type="entry name" value="Tetratricopeptide repeat domain"/>
    <property type="match status" value="1"/>
</dbReference>
<comment type="caution">
    <text evidence="1">The sequence shown here is derived from an EMBL/GenBank/DDBJ whole genome shotgun (WGS) entry which is preliminary data.</text>
</comment>
<accession>A0ABT6F3Q3</accession>
<evidence type="ECO:0000313" key="1">
    <source>
        <dbReference type="EMBL" id="MDG3002202.1"/>
    </source>
</evidence>
<name>A0ABT6F3Q3_9BACT</name>
<dbReference type="Proteomes" id="UP001216907">
    <property type="component" value="Unassembled WGS sequence"/>
</dbReference>
<protein>
    <recommendedName>
        <fullName evidence="3">Tetratricopeptide repeat protein</fullName>
    </recommendedName>
</protein>
<dbReference type="InterPro" id="IPR011990">
    <property type="entry name" value="TPR-like_helical_dom_sf"/>
</dbReference>
<evidence type="ECO:0000313" key="2">
    <source>
        <dbReference type="Proteomes" id="UP001216907"/>
    </source>
</evidence>
<organism evidence="1 2">
    <name type="scientific">Paludisphaera mucosa</name>
    <dbReference type="NCBI Taxonomy" id="3030827"/>
    <lineage>
        <taxon>Bacteria</taxon>
        <taxon>Pseudomonadati</taxon>
        <taxon>Planctomycetota</taxon>
        <taxon>Planctomycetia</taxon>
        <taxon>Isosphaerales</taxon>
        <taxon>Isosphaeraceae</taxon>
        <taxon>Paludisphaera</taxon>
    </lineage>
</organism>
<sequence length="424" mass="46890">MGTSSKAPATPPTRRASPWRRRIALGVGAVALAAATAVAAIAVFSKSADPDQLWRDAQVSLREDRIDDAARILDRLTRARAPLPQDWMLQGQVAVAQGRIDDAVAMLAKVPDSDRTAANARLLAGQIELRRDRARFAEADLQEALRLDPKLAQARRELIYIYGMQLRRRDLCDQFAALSEISPLTYENLFHWCLVRNCLWEAGEVAKTLGGYLAADPDDRESRLALADNDRRLGLYAEAEEALAPLPEDDPRALAHRVMILMDRQEEDRAEELLKKGPDDDPELARLRGRVALARRDGPAALRYYRIAYDFDPANRDAVFGLINALELCGRRDQAAPLRRKAEALEAFNSLVQRMATPAGRTDPGIVGQAVQVCTQAGFIPEARAWLKFAIGRDPLDAAAQQALFHFNEKYPPSSSGPAKSADR</sequence>
<evidence type="ECO:0008006" key="3">
    <source>
        <dbReference type="Google" id="ProtNLM"/>
    </source>
</evidence>
<dbReference type="SUPFAM" id="SSF48452">
    <property type="entry name" value="TPR-like"/>
    <property type="match status" value="2"/>
</dbReference>
<proteinExistence type="predicted"/>
<keyword evidence="2" id="KW-1185">Reference proteome</keyword>
<reference evidence="1 2" key="1">
    <citation type="submission" date="2023-03" db="EMBL/GenBank/DDBJ databases">
        <title>Paludisphaera mucosa sp. nov. a novel planctomycete from northern fen.</title>
        <authorList>
            <person name="Ivanova A."/>
        </authorList>
    </citation>
    <scope>NUCLEOTIDE SEQUENCE [LARGE SCALE GENOMIC DNA]</scope>
    <source>
        <strain evidence="1 2">Pla2</strain>
    </source>
</reference>
<gene>
    <name evidence="1" type="ORF">PZE19_00225</name>
</gene>
<dbReference type="RefSeq" id="WP_277858569.1">
    <property type="nucleotide sequence ID" value="NZ_JARRAG010000001.1"/>
</dbReference>